<evidence type="ECO:0000256" key="7">
    <source>
        <dbReference type="PIRSR" id="PIRSR000517-1"/>
    </source>
</evidence>
<dbReference type="PANTHER" id="PTHR45744">
    <property type="entry name" value="TYROSINE AMINOTRANSFERASE"/>
    <property type="match status" value="1"/>
</dbReference>
<proteinExistence type="inferred from homology"/>
<dbReference type="InterPro" id="IPR005958">
    <property type="entry name" value="TyrNic_aminoTrfase"/>
</dbReference>
<dbReference type="InterPro" id="IPR004839">
    <property type="entry name" value="Aminotransferase_I/II_large"/>
</dbReference>
<comment type="cofactor">
    <cofactor evidence="1 6 7">
        <name>pyridoxal 5'-phosphate</name>
        <dbReference type="ChEBI" id="CHEBI:597326"/>
    </cofactor>
</comment>
<evidence type="ECO:0000256" key="3">
    <source>
        <dbReference type="ARBA" id="ARBA00022576"/>
    </source>
</evidence>
<evidence type="ECO:0000313" key="10">
    <source>
        <dbReference type="Proteomes" id="UP001151287"/>
    </source>
</evidence>
<dbReference type="GO" id="GO:0004838">
    <property type="term" value="F:L-tyrosine-2-oxoglutarate transaminase activity"/>
    <property type="evidence" value="ECO:0007669"/>
    <property type="project" value="TreeGrafter"/>
</dbReference>
<protein>
    <recommendedName>
        <fullName evidence="8">Aminotransferase class I/classII large domain-containing protein</fullName>
    </recommendedName>
</protein>
<dbReference type="Gene3D" id="3.40.640.10">
    <property type="entry name" value="Type I PLP-dependent aspartate aminotransferase-like (Major domain)"/>
    <property type="match status" value="1"/>
</dbReference>
<dbReference type="GO" id="GO:0006572">
    <property type="term" value="P:L-tyrosine catabolic process"/>
    <property type="evidence" value="ECO:0007669"/>
    <property type="project" value="TreeGrafter"/>
</dbReference>
<organism evidence="9 10">
    <name type="scientific">Rhynchospora breviuscula</name>
    <dbReference type="NCBI Taxonomy" id="2022672"/>
    <lineage>
        <taxon>Eukaryota</taxon>
        <taxon>Viridiplantae</taxon>
        <taxon>Streptophyta</taxon>
        <taxon>Embryophyta</taxon>
        <taxon>Tracheophyta</taxon>
        <taxon>Spermatophyta</taxon>
        <taxon>Magnoliopsida</taxon>
        <taxon>Liliopsida</taxon>
        <taxon>Poales</taxon>
        <taxon>Cyperaceae</taxon>
        <taxon>Cyperoideae</taxon>
        <taxon>Rhynchosporeae</taxon>
        <taxon>Rhynchospora</taxon>
    </lineage>
</organism>
<comment type="similarity">
    <text evidence="2 6">Belongs to the class-I pyridoxal-phosphate-dependent aminotransferase family.</text>
</comment>
<reference evidence="9" key="1">
    <citation type="journal article" date="2022" name="Cell">
        <title>Repeat-based holocentromeres influence genome architecture and karyotype evolution.</title>
        <authorList>
            <person name="Hofstatter P.G."/>
            <person name="Thangavel G."/>
            <person name="Lux T."/>
            <person name="Neumann P."/>
            <person name="Vondrak T."/>
            <person name="Novak P."/>
            <person name="Zhang M."/>
            <person name="Costa L."/>
            <person name="Castellani M."/>
            <person name="Scott A."/>
            <person name="Toegelov H."/>
            <person name="Fuchs J."/>
            <person name="Mata-Sucre Y."/>
            <person name="Dias Y."/>
            <person name="Vanzela A.L.L."/>
            <person name="Huettel B."/>
            <person name="Almeida C.C.S."/>
            <person name="Simkova H."/>
            <person name="Souza G."/>
            <person name="Pedrosa-Harand A."/>
            <person name="Macas J."/>
            <person name="Mayer K.F.X."/>
            <person name="Houben A."/>
            <person name="Marques A."/>
        </authorList>
    </citation>
    <scope>NUCLEOTIDE SEQUENCE</scope>
    <source>
        <strain evidence="9">RhyBre1mFocal</strain>
    </source>
</reference>
<dbReference type="InterPro" id="IPR015421">
    <property type="entry name" value="PyrdxlP-dep_Trfase_major"/>
</dbReference>
<dbReference type="CDD" id="cd00609">
    <property type="entry name" value="AAT_like"/>
    <property type="match status" value="1"/>
</dbReference>
<sequence length="451" mass="49830">MSSLSFSLLNKDTHQDSQFSIKFQVQERQFDANCAIVKPLKCNPVLSENKSSIRGVVGELLQKSNPHKPLISLGVGDASSYPCFRKGREFASETIAAVGASAEFDCYAPSYGYPAARRAVAEYLSIGVTNPSIIIRETDVFMTSGGNQAIQVSIAVLVRQHGRSNLLLPRPGFAPYEAACELYGVEPRYYDLVPQRGWEVDLAQVRYLADSETVGLVIITPNNPCGAVYSIAHQFQIAETARELGLPVLADEVYGHMVFGNNKFVPMISYAHVAPIITIGTLSKRWMVPGWRLGWLAFTDPNGSLRKVRAATEALMNVTAGPASIVQAAVPRILSDSHKEFHRNTIQLLESSADMLYQRISQIETLNCPSKPQGSMFMMVEINTKALSGIRDDMEFATKLIKEESILILPGSVLGLKNWVRLFFGVPIESLHDACDRIEAFCKRHQLKSME</sequence>
<dbReference type="OrthoDB" id="7042322at2759"/>
<gene>
    <name evidence="9" type="ORF">LUZ63_011946</name>
</gene>
<evidence type="ECO:0000256" key="1">
    <source>
        <dbReference type="ARBA" id="ARBA00001933"/>
    </source>
</evidence>
<keyword evidence="5 6" id="KW-0663">Pyridoxal phosphate</keyword>
<dbReference type="GO" id="GO:0030170">
    <property type="term" value="F:pyridoxal phosphate binding"/>
    <property type="evidence" value="ECO:0007669"/>
    <property type="project" value="InterPro"/>
</dbReference>
<accession>A0A9Q0HRI3</accession>
<dbReference type="PANTHER" id="PTHR45744:SF2">
    <property type="entry name" value="TYROSINE AMINOTRANSFERASE"/>
    <property type="match status" value="1"/>
</dbReference>
<keyword evidence="4" id="KW-0808">Transferase</keyword>
<dbReference type="PIRSF" id="PIRSF000517">
    <property type="entry name" value="Tyr_transaminase"/>
    <property type="match status" value="1"/>
</dbReference>
<dbReference type="SUPFAM" id="SSF53383">
    <property type="entry name" value="PLP-dependent transferases"/>
    <property type="match status" value="1"/>
</dbReference>
<dbReference type="Proteomes" id="UP001151287">
    <property type="component" value="Unassembled WGS sequence"/>
</dbReference>
<dbReference type="EMBL" id="JAMQYH010000003">
    <property type="protein sequence ID" value="KAJ1695248.1"/>
    <property type="molecule type" value="Genomic_DNA"/>
</dbReference>
<dbReference type="InterPro" id="IPR015424">
    <property type="entry name" value="PyrdxlP-dep_Trfase"/>
</dbReference>
<evidence type="ECO:0000256" key="5">
    <source>
        <dbReference type="ARBA" id="ARBA00022898"/>
    </source>
</evidence>
<keyword evidence="10" id="KW-1185">Reference proteome</keyword>
<evidence type="ECO:0000313" key="9">
    <source>
        <dbReference type="EMBL" id="KAJ1695248.1"/>
    </source>
</evidence>
<name>A0A9Q0HRI3_9POAL</name>
<dbReference type="FunFam" id="3.90.1150.10:FF:000040">
    <property type="entry name" value="Tyrosine aminotransferase"/>
    <property type="match status" value="1"/>
</dbReference>
<evidence type="ECO:0000256" key="2">
    <source>
        <dbReference type="ARBA" id="ARBA00007441"/>
    </source>
</evidence>
<keyword evidence="3" id="KW-0032">Aminotransferase</keyword>
<evidence type="ECO:0000256" key="6">
    <source>
        <dbReference type="PIRNR" id="PIRNR000517"/>
    </source>
</evidence>
<evidence type="ECO:0000259" key="8">
    <source>
        <dbReference type="Pfam" id="PF00155"/>
    </source>
</evidence>
<dbReference type="Gene3D" id="3.90.1150.10">
    <property type="entry name" value="Aspartate Aminotransferase, domain 1"/>
    <property type="match status" value="1"/>
</dbReference>
<dbReference type="InterPro" id="IPR015422">
    <property type="entry name" value="PyrdxlP-dep_Trfase_small"/>
</dbReference>
<dbReference type="AlphaFoldDB" id="A0A9Q0HRI3"/>
<comment type="caution">
    <text evidence="9">The sequence shown here is derived from an EMBL/GenBank/DDBJ whole genome shotgun (WGS) entry which is preliminary data.</text>
</comment>
<feature type="domain" description="Aminotransferase class I/classII large" evidence="8">
    <location>
        <begin position="91"/>
        <end position="438"/>
    </location>
</feature>
<dbReference type="Pfam" id="PF00155">
    <property type="entry name" value="Aminotran_1_2"/>
    <property type="match status" value="1"/>
</dbReference>
<evidence type="ECO:0000256" key="4">
    <source>
        <dbReference type="ARBA" id="ARBA00022679"/>
    </source>
</evidence>
<feature type="modified residue" description="N6-(pyridoxal phosphate)lysine" evidence="7">
    <location>
        <position position="284"/>
    </location>
</feature>
<dbReference type="NCBIfam" id="TIGR01265">
    <property type="entry name" value="tyr_nico_aTase"/>
    <property type="match status" value="1"/>
</dbReference>